<dbReference type="AlphaFoldDB" id="A0A516SD99"/>
<dbReference type="Proteomes" id="UP000317550">
    <property type="component" value="Chromosome"/>
</dbReference>
<feature type="domain" description="Solute-binding protein family 5" evidence="4">
    <location>
        <begin position="69"/>
        <end position="448"/>
    </location>
</feature>
<dbReference type="InterPro" id="IPR030678">
    <property type="entry name" value="Peptide/Ni-bd"/>
</dbReference>
<evidence type="ECO:0000256" key="1">
    <source>
        <dbReference type="ARBA" id="ARBA00005695"/>
    </source>
</evidence>
<name>A0A516SD99_9NEIS</name>
<dbReference type="EMBL" id="CP041730">
    <property type="protein sequence ID" value="QDQ26114.1"/>
    <property type="molecule type" value="Genomic_DNA"/>
</dbReference>
<proteinExistence type="inferred from homology"/>
<dbReference type="GO" id="GO:1904680">
    <property type="term" value="F:peptide transmembrane transporter activity"/>
    <property type="evidence" value="ECO:0007669"/>
    <property type="project" value="TreeGrafter"/>
</dbReference>
<keyword evidence="2 3" id="KW-0732">Signal</keyword>
<reference evidence="6" key="1">
    <citation type="submission" date="2019-07" db="EMBL/GenBank/DDBJ databases">
        <title>Chitinimonas sp. nov., isolated from Ny-Alesund, arctica soil.</title>
        <authorList>
            <person name="Xu Q."/>
            <person name="Peng F."/>
        </authorList>
    </citation>
    <scope>NUCLEOTIDE SEQUENCE [LARGE SCALE GENOMIC DNA]</scope>
    <source>
        <strain evidence="6">R3-44</strain>
    </source>
</reference>
<dbReference type="InterPro" id="IPR023765">
    <property type="entry name" value="SBP_5_CS"/>
</dbReference>
<dbReference type="FunFam" id="3.90.76.10:FF:000002">
    <property type="entry name" value="Dipeptide ABC transporter, substrate-binding protein"/>
    <property type="match status" value="1"/>
</dbReference>
<dbReference type="Gene3D" id="3.40.190.10">
    <property type="entry name" value="Periplasmic binding protein-like II"/>
    <property type="match status" value="1"/>
</dbReference>
<dbReference type="InterPro" id="IPR000914">
    <property type="entry name" value="SBP_5_dom"/>
</dbReference>
<dbReference type="KEGG" id="cari:FNU76_06960"/>
<dbReference type="InterPro" id="IPR039424">
    <property type="entry name" value="SBP_5"/>
</dbReference>
<sequence length="530" mass="58444">MKRLTVLSFALATAFAATGASAATTLKYCSEGSPAGFDPGQYQAGTDFDATAETIFNRLVEFERGATRVIPGLAEKWEVSPDGLSYTFYLRKGVKFHSNETFKPSRDFNADDVVFTFERMLKTDHPYRKAYATEFPYFTDMGLDGTLAKVEKIDPQTVKFTLKTVDAAFLADLAMSFASVHSAEYADSLLKAGKPSQINVAPIGTGPFVFKSYQKDAIIRFTANKEYWRKGEVKIDNLLFAITTDSAVRAQKLKAGECDVAFQPKPADIAVLKADPKINVLSQAGFNVGYVAYNVKHKPLENVAVRRALDMAINKKAIIDAVYQGSGQPATNPMPPTQWSYNKNLKDAGYNVEAAKAMLAKAGLANGFEISLWAMPVQRPYNPNAKLMAEMIQADWAKIGVTAKITSYEWGEYLKRAKAGEQDTGMFGWTGDNGDPDNWLGTNLSCDAVGGGNYAQWCDKEFDKLVTDAKRTTDVKKRTELYGKAQEIFKREMPWTTIAHSTVNVPVSKKVEGFKISPFGLMSFYGVSIK</sequence>
<evidence type="ECO:0000256" key="2">
    <source>
        <dbReference type="ARBA" id="ARBA00022729"/>
    </source>
</evidence>
<dbReference type="GO" id="GO:0030288">
    <property type="term" value="C:outer membrane-bounded periplasmic space"/>
    <property type="evidence" value="ECO:0007669"/>
    <property type="project" value="TreeGrafter"/>
</dbReference>
<dbReference type="Gene3D" id="3.10.105.10">
    <property type="entry name" value="Dipeptide-binding Protein, Domain 3"/>
    <property type="match status" value="1"/>
</dbReference>
<evidence type="ECO:0000256" key="3">
    <source>
        <dbReference type="SAM" id="SignalP"/>
    </source>
</evidence>
<dbReference type="GO" id="GO:0042938">
    <property type="term" value="P:dipeptide transport"/>
    <property type="evidence" value="ECO:0007669"/>
    <property type="project" value="TreeGrafter"/>
</dbReference>
<dbReference type="PANTHER" id="PTHR30290">
    <property type="entry name" value="PERIPLASMIC BINDING COMPONENT OF ABC TRANSPORTER"/>
    <property type="match status" value="1"/>
</dbReference>
<feature type="signal peptide" evidence="3">
    <location>
        <begin position="1"/>
        <end position="22"/>
    </location>
</feature>
<evidence type="ECO:0000259" key="4">
    <source>
        <dbReference type="Pfam" id="PF00496"/>
    </source>
</evidence>
<keyword evidence="6" id="KW-1185">Reference proteome</keyword>
<accession>A0A516SD99</accession>
<dbReference type="FunFam" id="3.10.105.10:FF:000002">
    <property type="entry name" value="Dipeptide ABC transporter, substrate-binding protein"/>
    <property type="match status" value="1"/>
</dbReference>
<dbReference type="CDD" id="cd08493">
    <property type="entry name" value="PBP2_DppA_like"/>
    <property type="match status" value="1"/>
</dbReference>
<dbReference type="OrthoDB" id="3225986at2"/>
<organism evidence="5 6">
    <name type="scientific">Chitinimonas arctica</name>
    <dbReference type="NCBI Taxonomy" id="2594795"/>
    <lineage>
        <taxon>Bacteria</taxon>
        <taxon>Pseudomonadati</taxon>
        <taxon>Pseudomonadota</taxon>
        <taxon>Betaproteobacteria</taxon>
        <taxon>Neisseriales</taxon>
        <taxon>Chitinibacteraceae</taxon>
        <taxon>Chitinimonas</taxon>
    </lineage>
</organism>
<gene>
    <name evidence="5" type="ORF">FNU76_06960</name>
</gene>
<protein>
    <submittedName>
        <fullName evidence="5">ABC transporter substrate-binding protein</fullName>
    </submittedName>
</protein>
<dbReference type="PROSITE" id="PS01040">
    <property type="entry name" value="SBP_BACTERIAL_5"/>
    <property type="match status" value="1"/>
</dbReference>
<comment type="similarity">
    <text evidence="1">Belongs to the bacterial solute-binding protein 5 family.</text>
</comment>
<dbReference type="Gene3D" id="3.90.76.10">
    <property type="entry name" value="Dipeptide-binding Protein, Domain 1"/>
    <property type="match status" value="1"/>
</dbReference>
<dbReference type="PIRSF" id="PIRSF002741">
    <property type="entry name" value="MppA"/>
    <property type="match status" value="1"/>
</dbReference>
<dbReference type="RefSeq" id="WP_144277513.1">
    <property type="nucleotide sequence ID" value="NZ_CP041730.1"/>
</dbReference>
<dbReference type="FunFam" id="3.40.190.10:FF:000036">
    <property type="entry name" value="Dipeptide ABC transporter, substrate-binding protein"/>
    <property type="match status" value="1"/>
</dbReference>
<dbReference type="GO" id="GO:0043190">
    <property type="term" value="C:ATP-binding cassette (ABC) transporter complex"/>
    <property type="evidence" value="ECO:0007669"/>
    <property type="project" value="InterPro"/>
</dbReference>
<evidence type="ECO:0000313" key="5">
    <source>
        <dbReference type="EMBL" id="QDQ26114.1"/>
    </source>
</evidence>
<dbReference type="Pfam" id="PF00496">
    <property type="entry name" value="SBP_bac_5"/>
    <property type="match status" value="1"/>
</dbReference>
<dbReference type="PANTHER" id="PTHR30290:SF38">
    <property type="entry name" value="D,D-DIPEPTIDE-BINDING PERIPLASMIC PROTEIN DDPA-RELATED"/>
    <property type="match status" value="1"/>
</dbReference>
<feature type="chain" id="PRO_5022175001" evidence="3">
    <location>
        <begin position="23"/>
        <end position="530"/>
    </location>
</feature>
<evidence type="ECO:0000313" key="6">
    <source>
        <dbReference type="Proteomes" id="UP000317550"/>
    </source>
</evidence>
<dbReference type="SUPFAM" id="SSF53850">
    <property type="entry name" value="Periplasmic binding protein-like II"/>
    <property type="match status" value="1"/>
</dbReference>